<evidence type="ECO:0000313" key="3">
    <source>
        <dbReference type="Proteomes" id="UP000091956"/>
    </source>
</evidence>
<reference evidence="3" key="2">
    <citation type="journal article" date="2018" name="Nat. Commun.">
        <title>Extreme sensitivity to ultraviolet light in the fungal pathogen causing white-nose syndrome of bats.</title>
        <authorList>
            <person name="Palmer J.M."/>
            <person name="Drees K.P."/>
            <person name="Foster J.T."/>
            <person name="Lindner D.L."/>
        </authorList>
    </citation>
    <scope>NUCLEOTIDE SEQUENCE [LARGE SCALE GENOMIC DNA]</scope>
    <source>
        <strain evidence="3">UAMH 10579</strain>
    </source>
</reference>
<dbReference type="EMBL" id="KV460211">
    <property type="protein sequence ID" value="OBT99816.1"/>
    <property type="molecule type" value="Genomic_DNA"/>
</dbReference>
<dbReference type="OrthoDB" id="2129641at2759"/>
<accession>A0A1B8GVH2</accession>
<evidence type="ECO:0000313" key="2">
    <source>
        <dbReference type="EMBL" id="OBT99816.1"/>
    </source>
</evidence>
<dbReference type="InterPro" id="IPR013783">
    <property type="entry name" value="Ig-like_fold"/>
</dbReference>
<dbReference type="RefSeq" id="XP_018133549.1">
    <property type="nucleotide sequence ID" value="XM_018271682.2"/>
</dbReference>
<organism evidence="2 3">
    <name type="scientific">Pseudogymnoascus verrucosus</name>
    <dbReference type="NCBI Taxonomy" id="342668"/>
    <lineage>
        <taxon>Eukaryota</taxon>
        <taxon>Fungi</taxon>
        <taxon>Dikarya</taxon>
        <taxon>Ascomycota</taxon>
        <taxon>Pezizomycotina</taxon>
        <taxon>Leotiomycetes</taxon>
        <taxon>Thelebolales</taxon>
        <taxon>Thelebolaceae</taxon>
        <taxon>Pseudogymnoascus</taxon>
    </lineage>
</organism>
<gene>
    <name evidence="2" type="ORF">VE01_02171</name>
</gene>
<dbReference type="Gene3D" id="2.60.40.10">
    <property type="entry name" value="Immunoglobulins"/>
    <property type="match status" value="1"/>
</dbReference>
<keyword evidence="3" id="KW-1185">Reference proteome</keyword>
<reference evidence="2 3" key="1">
    <citation type="submission" date="2016-03" db="EMBL/GenBank/DDBJ databases">
        <title>Comparative genomics of Pseudogymnoascus destructans, the fungus causing white-nose syndrome of bats.</title>
        <authorList>
            <person name="Palmer J.M."/>
            <person name="Drees K.P."/>
            <person name="Foster J.T."/>
            <person name="Lindner D.L."/>
        </authorList>
    </citation>
    <scope>NUCLEOTIDE SEQUENCE [LARGE SCALE GENOMIC DNA]</scope>
    <source>
        <strain evidence="2 3">UAMH 10579</strain>
    </source>
</reference>
<keyword evidence="1" id="KW-0732">Signal</keyword>
<dbReference type="Proteomes" id="UP000091956">
    <property type="component" value="Unassembled WGS sequence"/>
</dbReference>
<dbReference type="GeneID" id="28835557"/>
<evidence type="ECO:0000256" key="1">
    <source>
        <dbReference type="SAM" id="SignalP"/>
    </source>
</evidence>
<proteinExistence type="predicted"/>
<feature type="signal peptide" evidence="1">
    <location>
        <begin position="1"/>
        <end position="19"/>
    </location>
</feature>
<feature type="chain" id="PRO_5008609050" evidence="1">
    <location>
        <begin position="20"/>
        <end position="637"/>
    </location>
</feature>
<name>A0A1B8GVH2_9PEZI</name>
<sequence length="637" mass="67023">MLLSFCLLVAAFAPTLVVGQPAVYPFTVVGILGSVNVIGTEVNSGGSVSVSGYNIRIPDNLLVDFPAAQVPFAEFAAGDRAGPNEVSITGNVVGETIIAGQMAVSQLSLQASNGIIESLSFDGAIKLLHGPTIRINDPRARYSSGTTAVPFFTADDENPSITSFGGFPMCVPRSGDDPLCPQSNRPTAVPNPKNYFVPNPMLMAPLKVGDYVEFSYIEFGGELLCYALTANVGIYTTAGTAPGFILVEDALIGVINNNPDVEFARARFVGYTTDPNTLVSIYAIDINPCTGVESDRLIGSAIPENVAGGRSKWEWRSDRQDIGYYTRNYRVKLASGQKLTTNGILSGQYVQPVTEWIFPEVITPGAVNPPLDFSGIGPLANGFGPYSSGKIFRQLTPWPGATPPTPISICTDPVTSVSATTEIPEPTETGTEVVTATTTVVPTITPVPLIVDAGSDQTVRGGVRVTLSGAQTAPNIPTADLAYKWSQIGGSIINIEIASPDATVTTLNLPVNLGTTNEVREFLLLITHVPSGSVANDTIVITADKTSIDHPVIETFTWQSKQSGTVAVTVRTELVDASASMKCRFGNGAEVLMTRAGPGVYTYAARSTPQPASVTVRSYFGTVAVGAGVTRTGVTLL</sequence>
<dbReference type="AlphaFoldDB" id="A0A1B8GVH2"/>
<protein>
    <submittedName>
        <fullName evidence="2">Uncharacterized protein</fullName>
    </submittedName>
</protein>